<dbReference type="Pfam" id="PF01547">
    <property type="entry name" value="SBP_bac_1"/>
    <property type="match status" value="1"/>
</dbReference>
<feature type="chain" id="PRO_5046439524" evidence="1">
    <location>
        <begin position="21"/>
        <end position="432"/>
    </location>
</feature>
<dbReference type="RefSeq" id="WP_386730339.1">
    <property type="nucleotide sequence ID" value="NZ_JBHSTP010000002.1"/>
</dbReference>
<dbReference type="PANTHER" id="PTHR43649:SF12">
    <property type="entry name" value="DIACETYLCHITOBIOSE BINDING PROTEIN DASA"/>
    <property type="match status" value="1"/>
</dbReference>
<dbReference type="PROSITE" id="PS51257">
    <property type="entry name" value="PROKAR_LIPOPROTEIN"/>
    <property type="match status" value="1"/>
</dbReference>
<evidence type="ECO:0000313" key="2">
    <source>
        <dbReference type="EMBL" id="MFC6356222.1"/>
    </source>
</evidence>
<reference evidence="3" key="1">
    <citation type="journal article" date="2019" name="Int. J. Syst. Evol. Microbiol.">
        <title>The Global Catalogue of Microorganisms (GCM) 10K type strain sequencing project: providing services to taxonomists for standard genome sequencing and annotation.</title>
        <authorList>
            <consortium name="The Broad Institute Genomics Platform"/>
            <consortium name="The Broad Institute Genome Sequencing Center for Infectious Disease"/>
            <person name="Wu L."/>
            <person name="Ma J."/>
        </authorList>
    </citation>
    <scope>NUCLEOTIDE SEQUENCE [LARGE SCALE GENOMIC DNA]</scope>
    <source>
        <strain evidence="3">CCUG 43304</strain>
    </source>
</reference>
<gene>
    <name evidence="2" type="ORF">ACFQB0_08890</name>
</gene>
<dbReference type="Gene3D" id="3.40.190.10">
    <property type="entry name" value="Periplasmic binding protein-like II"/>
    <property type="match status" value="1"/>
</dbReference>
<comment type="caution">
    <text evidence="2">The sequence shown here is derived from an EMBL/GenBank/DDBJ whole genome shotgun (WGS) entry which is preliminary data.</text>
</comment>
<keyword evidence="1" id="KW-0732">Signal</keyword>
<proteinExistence type="predicted"/>
<dbReference type="SUPFAM" id="SSF53850">
    <property type="entry name" value="Periplasmic binding protein-like II"/>
    <property type="match status" value="1"/>
</dbReference>
<organism evidence="2 3">
    <name type="scientific">Luethyella okanaganae</name>
    <dbReference type="NCBI Taxonomy" id="69372"/>
    <lineage>
        <taxon>Bacteria</taxon>
        <taxon>Bacillati</taxon>
        <taxon>Actinomycetota</taxon>
        <taxon>Actinomycetes</taxon>
        <taxon>Micrococcales</taxon>
        <taxon>Microbacteriaceae</taxon>
        <taxon>Luethyella</taxon>
    </lineage>
</organism>
<dbReference type="EMBL" id="JBHSTP010000002">
    <property type="protein sequence ID" value="MFC6356222.1"/>
    <property type="molecule type" value="Genomic_DNA"/>
</dbReference>
<accession>A0ABW1VFZ9</accession>
<sequence length="432" mass="45472">MKLSTRLATAAAMLAAGALAFTGCSGPSGADGAGSIDTSGELSGTIKFQSWSLKNEKFTPYFEDLIAAFEKEHPKVTVDWLDQPGDGYQDKVLSQANSNSLPDVVNLPPDIAYPLVAAGKLVDLAAADDSLEKVYVPGAWASYSYPGIEGVYGLPWYLGTDLNWWNGAALTQYGVDTAALPTTNEKLIALAEQVGEASGGQMPLLSSMPTIDLFASSDVEIIDNDGRFVFNTDRAAAIVGDFAAAYQAGAIPAEALTGDYGGNADMFKQGKVAYTTAGSGFAGDLQRDAPTIRESVIASPRIGAAPLFVQGVSVSNDSKNKPAALAFATYLTNTENQVAFAQLALGFMPGTVDGSADAASLSESVTDPLQKEAMEIVSESMKTARILTPFQWTGAMKTYMDQQLALALKGELDPKEALDKIVGYANDNLVEY</sequence>
<keyword evidence="3" id="KW-1185">Reference proteome</keyword>
<dbReference type="Proteomes" id="UP001596306">
    <property type="component" value="Unassembled WGS sequence"/>
</dbReference>
<evidence type="ECO:0000256" key="1">
    <source>
        <dbReference type="SAM" id="SignalP"/>
    </source>
</evidence>
<name>A0ABW1VFZ9_9MICO</name>
<evidence type="ECO:0000313" key="3">
    <source>
        <dbReference type="Proteomes" id="UP001596306"/>
    </source>
</evidence>
<dbReference type="InterPro" id="IPR006059">
    <property type="entry name" value="SBP"/>
</dbReference>
<protein>
    <submittedName>
        <fullName evidence="2">ABC transporter substrate-binding protein</fullName>
    </submittedName>
</protein>
<feature type="signal peptide" evidence="1">
    <location>
        <begin position="1"/>
        <end position="20"/>
    </location>
</feature>
<dbReference type="PANTHER" id="PTHR43649">
    <property type="entry name" value="ARABINOSE-BINDING PROTEIN-RELATED"/>
    <property type="match status" value="1"/>
</dbReference>
<dbReference type="InterPro" id="IPR050490">
    <property type="entry name" value="Bact_solute-bd_prot1"/>
</dbReference>